<dbReference type="SUPFAM" id="SSF48256">
    <property type="entry name" value="Citrate synthase"/>
    <property type="match status" value="1"/>
</dbReference>
<dbReference type="CDD" id="cd06110">
    <property type="entry name" value="BSuCS-II_like"/>
    <property type="match status" value="1"/>
</dbReference>
<evidence type="ECO:0000313" key="10">
    <source>
        <dbReference type="Proteomes" id="UP000430692"/>
    </source>
</evidence>
<dbReference type="PANTHER" id="PTHR11739">
    <property type="entry name" value="CITRATE SYNTHASE"/>
    <property type="match status" value="1"/>
</dbReference>
<dbReference type="AlphaFoldDB" id="A0A6I4W095"/>
<dbReference type="GO" id="GO:0005975">
    <property type="term" value="P:carbohydrate metabolic process"/>
    <property type="evidence" value="ECO:0007669"/>
    <property type="project" value="TreeGrafter"/>
</dbReference>
<dbReference type="GO" id="GO:0005829">
    <property type="term" value="C:cytosol"/>
    <property type="evidence" value="ECO:0007669"/>
    <property type="project" value="TreeGrafter"/>
</dbReference>
<dbReference type="NCBIfam" id="TIGR01800">
    <property type="entry name" value="cit_synth_II"/>
    <property type="match status" value="1"/>
</dbReference>
<feature type="active site" evidence="7">
    <location>
        <position position="306"/>
    </location>
</feature>
<comment type="pathway">
    <text evidence="1">Carbohydrate metabolism; tricarboxylic acid cycle; isocitrate from oxaloacetate: step 1/2.</text>
</comment>
<comment type="caution">
    <text evidence="9">The sequence shown here is derived from an EMBL/GenBank/DDBJ whole genome shotgun (WGS) entry which is preliminary data.</text>
</comment>
<evidence type="ECO:0000256" key="7">
    <source>
        <dbReference type="PIRSR" id="PIRSR001369-1"/>
    </source>
</evidence>
<gene>
    <name evidence="9" type="ORF">GSM42_10385</name>
</gene>
<evidence type="ECO:0000313" key="9">
    <source>
        <dbReference type="EMBL" id="MXQ54114.1"/>
    </source>
</evidence>
<keyword evidence="4 6" id="KW-0808">Transferase</keyword>
<dbReference type="InterPro" id="IPR019810">
    <property type="entry name" value="Citrate_synthase_AS"/>
</dbReference>
<dbReference type="InterPro" id="IPR016143">
    <property type="entry name" value="Citrate_synth-like_sm_a-sub"/>
</dbReference>
<comment type="similarity">
    <text evidence="2 6 8">Belongs to the citrate synthase family.</text>
</comment>
<evidence type="ECO:0000256" key="8">
    <source>
        <dbReference type="RuleBase" id="RU003406"/>
    </source>
</evidence>
<evidence type="ECO:0000256" key="2">
    <source>
        <dbReference type="ARBA" id="ARBA00010566"/>
    </source>
</evidence>
<dbReference type="GO" id="GO:0006099">
    <property type="term" value="P:tricarboxylic acid cycle"/>
    <property type="evidence" value="ECO:0007669"/>
    <property type="project" value="UniProtKB-UniPathway"/>
</dbReference>
<dbReference type="InterPro" id="IPR016142">
    <property type="entry name" value="Citrate_synth-like_lrg_a-sub"/>
</dbReference>
<dbReference type="Gene3D" id="1.10.230.10">
    <property type="entry name" value="Cytochrome P450-Terp, domain 2"/>
    <property type="match status" value="1"/>
</dbReference>
<dbReference type="PANTHER" id="PTHR11739:SF4">
    <property type="entry name" value="CITRATE SYNTHASE, PEROXISOMAL"/>
    <property type="match status" value="1"/>
</dbReference>
<name>A0A6I4W095_9BACL</name>
<evidence type="ECO:0000256" key="4">
    <source>
        <dbReference type="ARBA" id="ARBA00022679"/>
    </source>
</evidence>
<dbReference type="UniPathway" id="UPA00223"/>
<evidence type="ECO:0000256" key="6">
    <source>
        <dbReference type="PIRNR" id="PIRNR001369"/>
    </source>
</evidence>
<dbReference type="FunFam" id="1.10.230.10:FF:000003">
    <property type="entry name" value="Citrate synthase"/>
    <property type="match status" value="1"/>
</dbReference>
<feature type="active site" evidence="7">
    <location>
        <position position="255"/>
    </location>
</feature>
<evidence type="ECO:0000256" key="5">
    <source>
        <dbReference type="ARBA" id="ARBA00049288"/>
    </source>
</evidence>
<reference evidence="9 10" key="1">
    <citation type="submission" date="2019-12" db="EMBL/GenBank/DDBJ databases">
        <title>Whole-genome analyses of novel actinobacteria.</title>
        <authorList>
            <person name="Sahin N."/>
            <person name="Saygin H."/>
        </authorList>
    </citation>
    <scope>NUCLEOTIDE SEQUENCE [LARGE SCALE GENOMIC DNA]</scope>
    <source>
        <strain evidence="9 10">KC615</strain>
    </source>
</reference>
<dbReference type="InterPro" id="IPR024176">
    <property type="entry name" value="Citrate_synthase_bac-typ"/>
</dbReference>
<dbReference type="InterPro" id="IPR002020">
    <property type="entry name" value="Citrate_synthase"/>
</dbReference>
<dbReference type="EMBL" id="WUUL01000006">
    <property type="protein sequence ID" value="MXQ54114.1"/>
    <property type="molecule type" value="Genomic_DNA"/>
</dbReference>
<dbReference type="Pfam" id="PF00285">
    <property type="entry name" value="Citrate_synt"/>
    <property type="match status" value="1"/>
</dbReference>
<evidence type="ECO:0000256" key="3">
    <source>
        <dbReference type="ARBA" id="ARBA00022532"/>
    </source>
</evidence>
<dbReference type="InterPro" id="IPR011278">
    <property type="entry name" value="2-MeCitrate/Citrate_synth_II"/>
</dbReference>
<comment type="catalytic activity">
    <reaction evidence="5">
        <text>oxaloacetate + acetyl-CoA + H2O = citrate + CoA + H(+)</text>
        <dbReference type="Rhea" id="RHEA:16845"/>
        <dbReference type="ChEBI" id="CHEBI:15377"/>
        <dbReference type="ChEBI" id="CHEBI:15378"/>
        <dbReference type="ChEBI" id="CHEBI:16452"/>
        <dbReference type="ChEBI" id="CHEBI:16947"/>
        <dbReference type="ChEBI" id="CHEBI:57287"/>
        <dbReference type="ChEBI" id="CHEBI:57288"/>
        <dbReference type="EC" id="2.3.3.16"/>
    </reaction>
</comment>
<accession>A0A6I4W095</accession>
<evidence type="ECO:0000256" key="1">
    <source>
        <dbReference type="ARBA" id="ARBA00004751"/>
    </source>
</evidence>
<organism evidence="9 10">
    <name type="scientific">Shimazuella alba</name>
    <dbReference type="NCBI Taxonomy" id="2690964"/>
    <lineage>
        <taxon>Bacteria</taxon>
        <taxon>Bacillati</taxon>
        <taxon>Bacillota</taxon>
        <taxon>Bacilli</taxon>
        <taxon>Bacillales</taxon>
        <taxon>Thermoactinomycetaceae</taxon>
        <taxon>Shimazuella</taxon>
    </lineage>
</organism>
<dbReference type="Proteomes" id="UP000430692">
    <property type="component" value="Unassembled WGS sequence"/>
</dbReference>
<dbReference type="PROSITE" id="PS00480">
    <property type="entry name" value="CITRATE_SYNTHASE"/>
    <property type="match status" value="1"/>
</dbReference>
<dbReference type="GO" id="GO:0036440">
    <property type="term" value="F:citrate synthase activity"/>
    <property type="evidence" value="ECO:0007669"/>
    <property type="project" value="UniProtKB-EC"/>
</dbReference>
<dbReference type="RefSeq" id="WP_160801473.1">
    <property type="nucleotide sequence ID" value="NZ_WUUL01000006.1"/>
</dbReference>
<dbReference type="Gene3D" id="1.10.580.10">
    <property type="entry name" value="Citrate Synthase, domain 1"/>
    <property type="match status" value="1"/>
</dbReference>
<protein>
    <recommendedName>
        <fullName evidence="6">Citrate synthase</fullName>
    </recommendedName>
</protein>
<dbReference type="PIRSF" id="PIRSF001369">
    <property type="entry name" value="Citrate_synth"/>
    <property type="match status" value="1"/>
</dbReference>
<proteinExistence type="inferred from homology"/>
<sequence length="369" mass="41345">MVVKGLEGITALSSEICSIIDGVLTYRGYNIDDLAENSTFDEVAFLLWYNHLPNREELAEHRKALQENAQISDQLINQIRLFPKDAHPMTTLRTAVSALCMYDEEAEVNTAEANQRKAIRLTAKIPTIIAAIARIRDGLEPIAPRTDLGLVANFLYMLTGKEQSEVAVQALDKVLILQADHELNASTFAARVTAATLADMYSSVTAAIGALKGPLHGGANEQVMVMLREIGTAENTEPYILDKLNNKVKIMGFGHRVYKDGDPRAKHLRVMSKKLGEQHGDTKWYDISETVEQLVVTNKGLKPNVDFYSATVYHYLDLSEDLFTPLFAMSRITGWTAHILEQYHDNRLIRPRADYVGKTNQKYVPIENR</sequence>
<keyword evidence="10" id="KW-1185">Reference proteome</keyword>
<keyword evidence="3" id="KW-0816">Tricarboxylic acid cycle</keyword>
<dbReference type="InterPro" id="IPR036969">
    <property type="entry name" value="Citrate_synthase_sf"/>
</dbReference>
<dbReference type="PRINTS" id="PR00143">
    <property type="entry name" value="CITRTSNTHASE"/>
</dbReference>